<feature type="chain" id="PRO_5038815312" description="Magnesium transporter MgtE intracellular domain-containing protein" evidence="1">
    <location>
        <begin position="24"/>
        <end position="204"/>
    </location>
</feature>
<dbReference type="OrthoDB" id="2662662at2"/>
<dbReference type="EMBL" id="LSFN01000036">
    <property type="protein sequence ID" value="OAB72023.1"/>
    <property type="molecule type" value="Genomic_DNA"/>
</dbReference>
<accession>A0A162KQ10</accession>
<evidence type="ECO:0000256" key="1">
    <source>
        <dbReference type="SAM" id="SignalP"/>
    </source>
</evidence>
<proteinExistence type="predicted"/>
<dbReference type="RefSeq" id="WP_068660829.1">
    <property type="nucleotide sequence ID" value="NZ_CP017770.1"/>
</dbReference>
<gene>
    <name evidence="2" type="ORF">PNBC_18760</name>
</gene>
<feature type="signal peptide" evidence="1">
    <location>
        <begin position="1"/>
        <end position="23"/>
    </location>
</feature>
<dbReference type="Proteomes" id="UP000077134">
    <property type="component" value="Unassembled WGS sequence"/>
</dbReference>
<dbReference type="AlphaFoldDB" id="A0A162KQ10"/>
<sequence>MKFVGWFCKVALMVMLVSSLTVATTGWVVNAYLKSILASYNVQLPGEPLTFGSMLQGMMGLGAKDTKDADIPLVKDEVPVETKSNPTSTVEEEEPVEDALPVMGGDYKEDAAGVGQQEQLQIEQDQQVVISPDELVQKKDEMIDSDKEEIFNILMTKLPQERVQEITVAMENGLTEQELVQVESILSEYLNDEEYDKLLTLLRP</sequence>
<keyword evidence="3" id="KW-1185">Reference proteome</keyword>
<evidence type="ECO:0000313" key="3">
    <source>
        <dbReference type="Proteomes" id="UP000077134"/>
    </source>
</evidence>
<reference evidence="2 3" key="1">
    <citation type="submission" date="2016-02" db="EMBL/GenBank/DDBJ databases">
        <title>Paenibacillus sp. LPB0068, isolated from Crassostrea gigas.</title>
        <authorList>
            <person name="Shin S.-K."/>
            <person name="Yi H."/>
        </authorList>
    </citation>
    <scope>NUCLEOTIDE SEQUENCE [LARGE SCALE GENOMIC DNA]</scope>
    <source>
        <strain evidence="2 3">LPB0068</strain>
    </source>
</reference>
<dbReference type="KEGG" id="pcx:LPB68_12130"/>
<dbReference type="STRING" id="1763538.LPB68_12130"/>
<keyword evidence="1" id="KW-0732">Signal</keyword>
<evidence type="ECO:0008006" key="4">
    <source>
        <dbReference type="Google" id="ProtNLM"/>
    </source>
</evidence>
<protein>
    <recommendedName>
        <fullName evidence="4">Magnesium transporter MgtE intracellular domain-containing protein</fullName>
    </recommendedName>
</protein>
<organism evidence="2 3">
    <name type="scientific">Paenibacillus crassostreae</name>
    <dbReference type="NCBI Taxonomy" id="1763538"/>
    <lineage>
        <taxon>Bacteria</taxon>
        <taxon>Bacillati</taxon>
        <taxon>Bacillota</taxon>
        <taxon>Bacilli</taxon>
        <taxon>Bacillales</taxon>
        <taxon>Paenibacillaceae</taxon>
        <taxon>Paenibacillus</taxon>
    </lineage>
</organism>
<name>A0A162KQ10_9BACL</name>
<evidence type="ECO:0000313" key="2">
    <source>
        <dbReference type="EMBL" id="OAB72023.1"/>
    </source>
</evidence>
<comment type="caution">
    <text evidence="2">The sequence shown here is derived from an EMBL/GenBank/DDBJ whole genome shotgun (WGS) entry which is preliminary data.</text>
</comment>